<proteinExistence type="predicted"/>
<sequence>MLAKQAWRIVQNPDSLVSSIYKTKYFHSTSFINNSLGAALSYTWRSIITSREILEAGMRWQVDDARSIAIWEDN</sequence>
<accession>A0A2P6PQD7</accession>
<dbReference type="Proteomes" id="UP000238479">
    <property type="component" value="Chromosome 6"/>
</dbReference>
<evidence type="ECO:0000313" key="2">
    <source>
        <dbReference type="Proteomes" id="UP000238479"/>
    </source>
</evidence>
<comment type="caution">
    <text evidence="1">The sequence shown here is derived from an EMBL/GenBank/DDBJ whole genome shotgun (WGS) entry which is preliminary data.</text>
</comment>
<organism evidence="1 2">
    <name type="scientific">Rosa chinensis</name>
    <name type="common">China rose</name>
    <dbReference type="NCBI Taxonomy" id="74649"/>
    <lineage>
        <taxon>Eukaryota</taxon>
        <taxon>Viridiplantae</taxon>
        <taxon>Streptophyta</taxon>
        <taxon>Embryophyta</taxon>
        <taxon>Tracheophyta</taxon>
        <taxon>Spermatophyta</taxon>
        <taxon>Magnoliopsida</taxon>
        <taxon>eudicotyledons</taxon>
        <taxon>Gunneridae</taxon>
        <taxon>Pentapetalae</taxon>
        <taxon>rosids</taxon>
        <taxon>fabids</taxon>
        <taxon>Rosales</taxon>
        <taxon>Rosaceae</taxon>
        <taxon>Rosoideae</taxon>
        <taxon>Rosoideae incertae sedis</taxon>
        <taxon>Rosa</taxon>
    </lineage>
</organism>
<name>A0A2P6PQD7_ROSCH</name>
<protein>
    <submittedName>
        <fullName evidence="1">Uncharacterized protein</fullName>
    </submittedName>
</protein>
<gene>
    <name evidence="1" type="ORF">RchiOBHm_Chr6g0268841</name>
</gene>
<dbReference type="Gramene" id="PRQ24116">
    <property type="protein sequence ID" value="PRQ24116"/>
    <property type="gene ID" value="RchiOBHm_Chr6g0268841"/>
</dbReference>
<reference evidence="1 2" key="1">
    <citation type="journal article" date="2018" name="Nat. Genet.">
        <title>The Rosa genome provides new insights in the design of modern roses.</title>
        <authorList>
            <person name="Bendahmane M."/>
        </authorList>
    </citation>
    <scope>NUCLEOTIDE SEQUENCE [LARGE SCALE GENOMIC DNA]</scope>
    <source>
        <strain evidence="2">cv. Old Blush</strain>
    </source>
</reference>
<dbReference type="AlphaFoldDB" id="A0A2P6PQD7"/>
<dbReference type="OMA" id="SIAIWED"/>
<dbReference type="EMBL" id="PDCK01000044">
    <property type="protein sequence ID" value="PRQ24116.1"/>
    <property type="molecule type" value="Genomic_DNA"/>
</dbReference>
<keyword evidence="2" id="KW-1185">Reference proteome</keyword>
<evidence type="ECO:0000313" key="1">
    <source>
        <dbReference type="EMBL" id="PRQ24116.1"/>
    </source>
</evidence>